<dbReference type="AlphaFoldDB" id="A0A9D7SE62"/>
<keyword evidence="3" id="KW-0472">Membrane</keyword>
<sequence>MNRNLYFSKWIVSIFFLASMLYFFKTYLERNEGIKIENIITTIPHRDTLSPKIQPEEKPNNIPDEVYNTLEYILKYQKPPDGYVGGRKFYNREKKLPLKDFTGQILSYKEWDIHPKSSLKNRGAERIITDSNLNAYYTKDHYKTFIKIKI</sequence>
<comment type="caution">
    <text evidence="4">The sequence shown here is derived from an EMBL/GenBank/DDBJ whole genome shotgun (WGS) entry which is preliminary data.</text>
</comment>
<reference evidence="4 5" key="1">
    <citation type="submission" date="2020-10" db="EMBL/GenBank/DDBJ databases">
        <title>Connecting structure to function with the recovery of over 1000 high-quality activated sludge metagenome-assembled genomes encoding full-length rRNA genes using long-read sequencing.</title>
        <authorList>
            <person name="Singleton C.M."/>
            <person name="Petriglieri F."/>
            <person name="Kristensen J.M."/>
            <person name="Kirkegaard R.H."/>
            <person name="Michaelsen T.Y."/>
            <person name="Andersen M.H."/>
            <person name="Karst S.M."/>
            <person name="Dueholm M.S."/>
            <person name="Nielsen P.H."/>
            <person name="Albertsen M."/>
        </authorList>
    </citation>
    <scope>NUCLEOTIDE SEQUENCE [LARGE SCALE GENOMIC DNA]</scope>
    <source>
        <strain evidence="4">Ribe_18-Q3-R11-54_BAT3C.373</strain>
    </source>
</reference>
<keyword evidence="1" id="KW-0540">Nuclease</keyword>
<dbReference type="EMBL" id="JADKFW010000021">
    <property type="protein sequence ID" value="MBK9719947.1"/>
    <property type="molecule type" value="Genomic_DNA"/>
</dbReference>
<keyword evidence="2" id="KW-0378">Hydrolase</keyword>
<proteinExistence type="predicted"/>
<dbReference type="InterPro" id="IPR016191">
    <property type="entry name" value="Ribonuclease/ribotoxin"/>
</dbReference>
<feature type="transmembrane region" description="Helical" evidence="3">
    <location>
        <begin position="6"/>
        <end position="24"/>
    </location>
</feature>
<evidence type="ECO:0000313" key="4">
    <source>
        <dbReference type="EMBL" id="MBK9719947.1"/>
    </source>
</evidence>
<protein>
    <submittedName>
        <fullName evidence="4">Ribonuclease</fullName>
    </submittedName>
</protein>
<dbReference type="Pfam" id="PF00545">
    <property type="entry name" value="Ribonuclease"/>
    <property type="match status" value="1"/>
</dbReference>
<evidence type="ECO:0000256" key="3">
    <source>
        <dbReference type="SAM" id="Phobius"/>
    </source>
</evidence>
<dbReference type="GO" id="GO:0016787">
    <property type="term" value="F:hydrolase activity"/>
    <property type="evidence" value="ECO:0007669"/>
    <property type="project" value="UniProtKB-KW"/>
</dbReference>
<dbReference type="SUPFAM" id="SSF53933">
    <property type="entry name" value="Microbial ribonucleases"/>
    <property type="match status" value="1"/>
</dbReference>
<dbReference type="GO" id="GO:0004521">
    <property type="term" value="F:RNA endonuclease activity"/>
    <property type="evidence" value="ECO:0007669"/>
    <property type="project" value="InterPro"/>
</dbReference>
<organism evidence="4 5">
    <name type="scientific">Candidatus Defluviibacterium haderslevense</name>
    <dbReference type="NCBI Taxonomy" id="2981993"/>
    <lineage>
        <taxon>Bacteria</taxon>
        <taxon>Pseudomonadati</taxon>
        <taxon>Bacteroidota</taxon>
        <taxon>Saprospiria</taxon>
        <taxon>Saprospirales</taxon>
        <taxon>Saprospiraceae</taxon>
        <taxon>Candidatus Defluviibacterium</taxon>
    </lineage>
</organism>
<keyword evidence="3" id="KW-0812">Transmembrane</keyword>
<dbReference type="Proteomes" id="UP000808349">
    <property type="component" value="Unassembled WGS sequence"/>
</dbReference>
<evidence type="ECO:0000313" key="5">
    <source>
        <dbReference type="Proteomes" id="UP000808349"/>
    </source>
</evidence>
<keyword evidence="3" id="KW-1133">Transmembrane helix</keyword>
<dbReference type="GO" id="GO:0003723">
    <property type="term" value="F:RNA binding"/>
    <property type="evidence" value="ECO:0007669"/>
    <property type="project" value="InterPro"/>
</dbReference>
<accession>A0A9D7SE62</accession>
<name>A0A9D7SE62_9BACT</name>
<evidence type="ECO:0000256" key="2">
    <source>
        <dbReference type="ARBA" id="ARBA00022801"/>
    </source>
</evidence>
<dbReference type="InterPro" id="IPR000026">
    <property type="entry name" value="N1-like"/>
</dbReference>
<dbReference type="Gene3D" id="3.10.450.30">
    <property type="entry name" value="Microbial ribonucleases"/>
    <property type="match status" value="1"/>
</dbReference>
<gene>
    <name evidence="4" type="ORF">IPO85_21040</name>
</gene>
<evidence type="ECO:0000256" key="1">
    <source>
        <dbReference type="ARBA" id="ARBA00022722"/>
    </source>
</evidence>